<reference evidence="2" key="1">
    <citation type="submission" date="2025-08" db="UniProtKB">
        <authorList>
            <consortium name="RefSeq"/>
        </authorList>
    </citation>
    <scope>IDENTIFICATION</scope>
</reference>
<dbReference type="InterPro" id="IPR012674">
    <property type="entry name" value="Calycin"/>
</dbReference>
<proteinExistence type="predicted"/>
<organism evidence="2">
    <name type="scientific">Papilio xuthus</name>
    <name type="common">Asian swallowtail butterfly</name>
    <dbReference type="NCBI Taxonomy" id="66420"/>
    <lineage>
        <taxon>Eukaryota</taxon>
        <taxon>Metazoa</taxon>
        <taxon>Ecdysozoa</taxon>
        <taxon>Arthropoda</taxon>
        <taxon>Hexapoda</taxon>
        <taxon>Insecta</taxon>
        <taxon>Pterygota</taxon>
        <taxon>Neoptera</taxon>
        <taxon>Endopterygota</taxon>
        <taxon>Lepidoptera</taxon>
        <taxon>Glossata</taxon>
        <taxon>Ditrysia</taxon>
        <taxon>Papilionoidea</taxon>
        <taxon>Papilionidae</taxon>
        <taxon>Papilioninae</taxon>
        <taxon>Papilio</taxon>
    </lineage>
</organism>
<keyword evidence="1" id="KW-0732">Signal</keyword>
<evidence type="ECO:0000256" key="1">
    <source>
        <dbReference type="SAM" id="SignalP"/>
    </source>
</evidence>
<dbReference type="GeneID" id="106121996"/>
<gene>
    <name evidence="2" type="primary">LOC106121996</name>
</gene>
<sequence>MLSLWPVTALLFLAPSVLCHTISDTTRVCLATYNKDFNNELLLGKWYYVYKFSIWLNLPPSRSCNEVSFQRPTNEDLNNYKNYFNKNDMPYSFEDDSIAFSVLNTDPPDNKFFDGLFLGGREAKFFVRHPVNNANRETYDVRVFRYINDEYLIHEDCALRGHTRWLISRKRNPTDEELQKIIASQYDLKRLESQKHCSLI</sequence>
<evidence type="ECO:0000313" key="2">
    <source>
        <dbReference type="RefSeq" id="XP_013173292.1"/>
    </source>
</evidence>
<dbReference type="SUPFAM" id="SSF50814">
    <property type="entry name" value="Lipocalins"/>
    <property type="match status" value="1"/>
</dbReference>
<protein>
    <submittedName>
        <fullName evidence="2">Uncharacterized protein LOC106121996</fullName>
    </submittedName>
</protein>
<name>A0AAJ7EDT0_PAPXU</name>
<dbReference type="Proteomes" id="UP000694872">
    <property type="component" value="Unplaced"/>
</dbReference>
<feature type="chain" id="PRO_5042467502" evidence="1">
    <location>
        <begin position="20"/>
        <end position="200"/>
    </location>
</feature>
<dbReference type="RefSeq" id="XP_013173292.1">
    <property type="nucleotide sequence ID" value="XM_013317838.1"/>
</dbReference>
<accession>A0AAJ7EDT0</accession>
<dbReference type="KEGG" id="pxu:106121996"/>
<feature type="signal peptide" evidence="1">
    <location>
        <begin position="1"/>
        <end position="19"/>
    </location>
</feature>
<dbReference type="AlphaFoldDB" id="A0AAJ7EDT0"/>
<dbReference type="Gene3D" id="2.40.128.20">
    <property type="match status" value="1"/>
</dbReference>